<dbReference type="InterPro" id="IPR051122">
    <property type="entry name" value="SDR_DHRS6-like"/>
</dbReference>
<comment type="caution">
    <text evidence="3">The sequence shown here is derived from an EMBL/GenBank/DDBJ whole genome shotgun (WGS) entry which is preliminary data.</text>
</comment>
<dbReference type="InterPro" id="IPR002347">
    <property type="entry name" value="SDR_fam"/>
</dbReference>
<reference evidence="3 4" key="1">
    <citation type="journal article" date="2014" name="Genome Announc.">
        <title>Draft Genome Sequence of Lactobacillus plantarum CMPG5300, a Human Vaginal Isolate.</title>
        <authorList>
            <person name="Malik S."/>
            <person name="Siezen R.J."/>
            <person name="Renckens B."/>
            <person name="Vaneechoutte M."/>
            <person name="Vanderleyden J."/>
            <person name="Lebeer S."/>
        </authorList>
    </citation>
    <scope>NUCLEOTIDE SEQUENCE [LARGE SCALE GENOMIC DNA]</scope>
    <source>
        <strain evidence="3 4">CMPG5300</strain>
    </source>
</reference>
<dbReference type="PRINTS" id="PR00081">
    <property type="entry name" value="GDHRDH"/>
</dbReference>
<name>A0AAW3FPE3_LACPN</name>
<accession>A0AAW3FPE3</accession>
<dbReference type="SUPFAM" id="SSF51735">
    <property type="entry name" value="NAD(P)-binding Rossmann-fold domains"/>
    <property type="match status" value="1"/>
</dbReference>
<evidence type="ECO:0000313" key="3">
    <source>
        <dbReference type="EMBL" id="KGH43176.1"/>
    </source>
</evidence>
<evidence type="ECO:0000313" key="4">
    <source>
        <dbReference type="Proteomes" id="UP000029801"/>
    </source>
</evidence>
<evidence type="ECO:0000256" key="2">
    <source>
        <dbReference type="ARBA" id="ARBA00023002"/>
    </source>
</evidence>
<organism evidence="3 4">
    <name type="scientific">Lactiplantibacillus plantarum CMPG5300</name>
    <dbReference type="NCBI Taxonomy" id="1304889"/>
    <lineage>
        <taxon>Bacteria</taxon>
        <taxon>Bacillati</taxon>
        <taxon>Bacillota</taxon>
        <taxon>Bacilli</taxon>
        <taxon>Lactobacillales</taxon>
        <taxon>Lactobacillaceae</taxon>
        <taxon>Lactiplantibacillus</taxon>
    </lineage>
</organism>
<sequence length="241" mass="25136">MTMQLKKQRLLVIGGTSGFGMAIARQALQEGADVHIIGHMAAHVTAAITQLGPSDHLTGTALDAQNLAQLKTFFAAQPAFDHVVSMLGGAMGGGFLDNSIAAIRQTVEDKFFANLQVAQLASHHLNQHGSLIFTSGAGGRPDNASGAIVGNQAINTMVVGLAVELAPDYRVNAVAPTWTPTGLWRQLSDAQLAAQAATVSAGNPLKRVATPAEVASAYVYLMQNEFMTGQVLHVDGGVELV</sequence>
<dbReference type="EMBL" id="AXZV01000009">
    <property type="protein sequence ID" value="KGH43176.1"/>
    <property type="molecule type" value="Genomic_DNA"/>
</dbReference>
<dbReference type="Pfam" id="PF13561">
    <property type="entry name" value="adh_short_C2"/>
    <property type="match status" value="1"/>
</dbReference>
<dbReference type="PANTHER" id="PTHR43477">
    <property type="entry name" value="DIHYDROANTICAPSIN 7-DEHYDROGENASE"/>
    <property type="match status" value="1"/>
</dbReference>
<dbReference type="GO" id="GO:0016491">
    <property type="term" value="F:oxidoreductase activity"/>
    <property type="evidence" value="ECO:0007669"/>
    <property type="project" value="UniProtKB-KW"/>
</dbReference>
<dbReference type="Proteomes" id="UP000029801">
    <property type="component" value="Chromosome"/>
</dbReference>
<gene>
    <name evidence="3" type="ORF">CMPG5300_1630</name>
</gene>
<dbReference type="AlphaFoldDB" id="A0AAW3FPE3"/>
<dbReference type="Gene3D" id="3.40.50.720">
    <property type="entry name" value="NAD(P)-binding Rossmann-like Domain"/>
    <property type="match status" value="1"/>
</dbReference>
<dbReference type="PANTHER" id="PTHR43477:SF1">
    <property type="entry name" value="DIHYDROANTICAPSIN 7-DEHYDROGENASE"/>
    <property type="match status" value="1"/>
</dbReference>
<dbReference type="RefSeq" id="WP_021356529.1">
    <property type="nucleotide sequence ID" value="NZ_CM002918.1"/>
</dbReference>
<protein>
    <submittedName>
        <fullName evidence="3">Short-chain dehydrogenase/oxidoreductase</fullName>
    </submittedName>
</protein>
<comment type="similarity">
    <text evidence="1">Belongs to the short-chain dehydrogenases/reductases (SDR) family.</text>
</comment>
<keyword evidence="2" id="KW-0560">Oxidoreductase</keyword>
<dbReference type="InterPro" id="IPR036291">
    <property type="entry name" value="NAD(P)-bd_dom_sf"/>
</dbReference>
<proteinExistence type="inferred from homology"/>
<evidence type="ECO:0000256" key="1">
    <source>
        <dbReference type="ARBA" id="ARBA00006484"/>
    </source>
</evidence>